<keyword evidence="3" id="KW-1185">Reference proteome</keyword>
<reference evidence="2 3" key="1">
    <citation type="submission" date="2020-08" db="EMBL/GenBank/DDBJ databases">
        <title>Description of novel Flavobacterium F-392 isolate.</title>
        <authorList>
            <person name="Saticioglu I.B."/>
            <person name="Duman M."/>
            <person name="Altun S."/>
        </authorList>
    </citation>
    <scope>NUCLEOTIDE SEQUENCE [LARGE SCALE GENOMIC DNA]</scope>
    <source>
        <strain evidence="2 3">F-392</strain>
    </source>
</reference>
<name>A0A923N1M1_9FLAO</name>
<comment type="caution">
    <text evidence="2">The sequence shown here is derived from an EMBL/GenBank/DDBJ whole genome shotgun (WGS) entry which is preliminary data.</text>
</comment>
<feature type="transmembrane region" description="Helical" evidence="1">
    <location>
        <begin position="119"/>
        <end position="137"/>
    </location>
</feature>
<keyword evidence="1" id="KW-0812">Transmembrane</keyword>
<feature type="transmembrane region" description="Helical" evidence="1">
    <location>
        <begin position="193"/>
        <end position="212"/>
    </location>
</feature>
<keyword evidence="1" id="KW-1133">Transmembrane helix</keyword>
<evidence type="ECO:0000313" key="3">
    <source>
        <dbReference type="Proteomes" id="UP000641454"/>
    </source>
</evidence>
<keyword evidence="1" id="KW-0472">Membrane</keyword>
<accession>A0A923N1M1</accession>
<gene>
    <name evidence="2" type="ORF">H8R25_11020</name>
</gene>
<proteinExistence type="predicted"/>
<dbReference type="EMBL" id="JACRUL010000025">
    <property type="protein sequence ID" value="MBC5844969.1"/>
    <property type="molecule type" value="Genomic_DNA"/>
</dbReference>
<dbReference type="AlphaFoldDB" id="A0A923N1M1"/>
<feature type="transmembrane region" description="Helical" evidence="1">
    <location>
        <begin position="91"/>
        <end position="113"/>
    </location>
</feature>
<evidence type="ECO:0000256" key="1">
    <source>
        <dbReference type="SAM" id="Phobius"/>
    </source>
</evidence>
<sequence>MPLTAVQIDQLYLFTRQHYVEYYDLQTELVDHLAHAIEAQMKESPTLTFDEALNLEFQKFGIFGFMDVVENRQAVLNKKYNGLVWQLFKDFFGFPKIVFTLVLTLLIFSILKVSDYKEIVLLSLIGLLFIFSGYSIMQSRRQQKSNREHNKKKWLFEEIINQYGNFSVIVFVPFNICLQLYTNVRDIFINDFYLWVLSIVLVLSAVVLFILFKTIPAKMEDYLRSTYPEYLLEKS</sequence>
<dbReference type="RefSeq" id="WP_187018951.1">
    <property type="nucleotide sequence ID" value="NZ_JACRUK010000026.1"/>
</dbReference>
<dbReference type="Proteomes" id="UP000641454">
    <property type="component" value="Unassembled WGS sequence"/>
</dbReference>
<feature type="transmembrane region" description="Helical" evidence="1">
    <location>
        <begin position="163"/>
        <end position="181"/>
    </location>
</feature>
<protein>
    <submittedName>
        <fullName evidence="2">Uncharacterized protein</fullName>
    </submittedName>
</protein>
<organism evidence="2 3">
    <name type="scientific">Flavobacterium muglaense</name>
    <dbReference type="NCBI Taxonomy" id="2764716"/>
    <lineage>
        <taxon>Bacteria</taxon>
        <taxon>Pseudomonadati</taxon>
        <taxon>Bacteroidota</taxon>
        <taxon>Flavobacteriia</taxon>
        <taxon>Flavobacteriales</taxon>
        <taxon>Flavobacteriaceae</taxon>
        <taxon>Flavobacterium</taxon>
    </lineage>
</organism>
<evidence type="ECO:0000313" key="2">
    <source>
        <dbReference type="EMBL" id="MBC5844969.1"/>
    </source>
</evidence>